<comment type="caution">
    <text evidence="2">The sequence shown here is derived from an EMBL/GenBank/DDBJ whole genome shotgun (WGS) entry which is preliminary data.</text>
</comment>
<dbReference type="EMBL" id="LNIX01000031">
    <property type="protein sequence ID" value="OXA40902.1"/>
    <property type="molecule type" value="Genomic_DNA"/>
</dbReference>
<keyword evidence="3" id="KW-1185">Reference proteome</keyword>
<proteinExistence type="predicted"/>
<evidence type="ECO:0000313" key="2">
    <source>
        <dbReference type="EMBL" id="OXA40902.1"/>
    </source>
</evidence>
<accession>A0A226D5R4</accession>
<reference evidence="2 3" key="1">
    <citation type="submission" date="2015-12" db="EMBL/GenBank/DDBJ databases">
        <title>The genome of Folsomia candida.</title>
        <authorList>
            <person name="Faddeeva A."/>
            <person name="Derks M.F."/>
            <person name="Anvar Y."/>
            <person name="Smit S."/>
            <person name="Van Straalen N."/>
            <person name="Roelofs D."/>
        </authorList>
    </citation>
    <scope>NUCLEOTIDE SEQUENCE [LARGE SCALE GENOMIC DNA]</scope>
    <source>
        <strain evidence="2 3">VU population</strain>
        <tissue evidence="2">Whole body</tissue>
    </source>
</reference>
<keyword evidence="1" id="KW-0812">Transmembrane</keyword>
<feature type="transmembrane region" description="Helical" evidence="1">
    <location>
        <begin position="64"/>
        <end position="83"/>
    </location>
</feature>
<gene>
    <name evidence="2" type="ORF">Fcan01_24193</name>
</gene>
<keyword evidence="1" id="KW-0472">Membrane</keyword>
<dbReference type="AlphaFoldDB" id="A0A226D5R4"/>
<protein>
    <submittedName>
        <fullName evidence="2">Uncharacterized protein</fullName>
    </submittedName>
</protein>
<sequence>GLIYQFITHIIFILVGLVYHCTNYFTTFDHDKEYDWNYYTTDLLDTLCTISRSNSVCKPPEDSIWLILVGIPIHLLYVCYQFFTLLVAQIFPLELAIIASTAARTVDRFTRARLRPGSSYHDHLQVMEMVHQLRRLITIITQDNSFEITQQLVFGLLSAVQMYAPLSDYGEKLELSTYLHLGFNVAVFLTTLSLFAGVNTKWNGTKMFILDCEALNHRGHGLPVFPPDSGYQSFQQELSGMDIVVTAIGDVHIVWTTIISIMLVAVFPMATDLFNKSRIPPVSSNHTVDTNLTLSG</sequence>
<feature type="non-terminal residue" evidence="2">
    <location>
        <position position="1"/>
    </location>
</feature>
<feature type="transmembrane region" description="Helical" evidence="1">
    <location>
        <begin position="253"/>
        <end position="274"/>
    </location>
</feature>
<feature type="transmembrane region" description="Helical" evidence="1">
    <location>
        <begin position="178"/>
        <end position="198"/>
    </location>
</feature>
<name>A0A226D5R4_FOLCA</name>
<feature type="transmembrane region" description="Helical" evidence="1">
    <location>
        <begin position="6"/>
        <end position="25"/>
    </location>
</feature>
<keyword evidence="1" id="KW-1133">Transmembrane helix</keyword>
<organism evidence="2 3">
    <name type="scientific">Folsomia candida</name>
    <name type="common">Springtail</name>
    <dbReference type="NCBI Taxonomy" id="158441"/>
    <lineage>
        <taxon>Eukaryota</taxon>
        <taxon>Metazoa</taxon>
        <taxon>Ecdysozoa</taxon>
        <taxon>Arthropoda</taxon>
        <taxon>Hexapoda</taxon>
        <taxon>Collembola</taxon>
        <taxon>Entomobryomorpha</taxon>
        <taxon>Isotomoidea</taxon>
        <taxon>Isotomidae</taxon>
        <taxon>Proisotominae</taxon>
        <taxon>Folsomia</taxon>
    </lineage>
</organism>
<evidence type="ECO:0000313" key="3">
    <source>
        <dbReference type="Proteomes" id="UP000198287"/>
    </source>
</evidence>
<evidence type="ECO:0000256" key="1">
    <source>
        <dbReference type="SAM" id="Phobius"/>
    </source>
</evidence>
<dbReference type="Proteomes" id="UP000198287">
    <property type="component" value="Unassembled WGS sequence"/>
</dbReference>